<evidence type="ECO:0000313" key="1">
    <source>
        <dbReference type="EMBL" id="MQM15022.1"/>
    </source>
</evidence>
<keyword evidence="2" id="KW-1185">Reference proteome</keyword>
<organism evidence="1 2">
    <name type="scientific">Colocasia esculenta</name>
    <name type="common">Wild taro</name>
    <name type="synonym">Arum esculentum</name>
    <dbReference type="NCBI Taxonomy" id="4460"/>
    <lineage>
        <taxon>Eukaryota</taxon>
        <taxon>Viridiplantae</taxon>
        <taxon>Streptophyta</taxon>
        <taxon>Embryophyta</taxon>
        <taxon>Tracheophyta</taxon>
        <taxon>Spermatophyta</taxon>
        <taxon>Magnoliopsida</taxon>
        <taxon>Liliopsida</taxon>
        <taxon>Araceae</taxon>
        <taxon>Aroideae</taxon>
        <taxon>Colocasieae</taxon>
        <taxon>Colocasia</taxon>
    </lineage>
</organism>
<dbReference type="OrthoDB" id="125347at2759"/>
<sequence>MDCIPAIFTFKNEAYVIPIHRGMKICSVVNDVCRRWTLVKEQVELKCHILKMSNSVMKLLNGEDIDRIINMHEILGQKMISIDVHVSGSEEIITFRASGEQSSVNNNIGSNVSTSSSEDMRLRSDLWQREQNVIHST</sequence>
<protein>
    <submittedName>
        <fullName evidence="1">Uncharacterized protein</fullName>
    </submittedName>
</protein>
<gene>
    <name evidence="1" type="ORF">Taro_047956</name>
</gene>
<comment type="caution">
    <text evidence="1">The sequence shown here is derived from an EMBL/GenBank/DDBJ whole genome shotgun (WGS) entry which is preliminary data.</text>
</comment>
<proteinExistence type="predicted"/>
<reference evidence="1" key="1">
    <citation type="submission" date="2017-07" db="EMBL/GenBank/DDBJ databases">
        <title>Taro Niue Genome Assembly and Annotation.</title>
        <authorList>
            <person name="Atibalentja N."/>
            <person name="Keating K."/>
            <person name="Fields C.J."/>
        </authorList>
    </citation>
    <scope>NUCLEOTIDE SEQUENCE</scope>
    <source>
        <strain evidence="1">Niue_2</strain>
        <tissue evidence="1">Leaf</tissue>
    </source>
</reference>
<dbReference type="AlphaFoldDB" id="A0A843WWU9"/>
<dbReference type="Proteomes" id="UP000652761">
    <property type="component" value="Unassembled WGS sequence"/>
</dbReference>
<accession>A0A843WWU9</accession>
<name>A0A843WWU9_COLES</name>
<feature type="non-terminal residue" evidence="1">
    <location>
        <position position="1"/>
    </location>
</feature>
<dbReference type="EMBL" id="NMUH01006330">
    <property type="protein sequence ID" value="MQM15022.1"/>
    <property type="molecule type" value="Genomic_DNA"/>
</dbReference>
<evidence type="ECO:0000313" key="2">
    <source>
        <dbReference type="Proteomes" id="UP000652761"/>
    </source>
</evidence>